<evidence type="ECO:0000313" key="13">
    <source>
        <dbReference type="Proteomes" id="UP001449795"/>
    </source>
</evidence>
<comment type="catalytic activity">
    <reaction evidence="7 8">
        <text>N(6)-[(R)-dihydrolipoyl]-L-lysyl-[protein] + acetyl-CoA = N(6)-[(R)-S(8)-acetyldihydrolipoyl]-L-lysyl-[protein] + CoA</text>
        <dbReference type="Rhea" id="RHEA:17017"/>
        <dbReference type="Rhea" id="RHEA-COMP:10475"/>
        <dbReference type="Rhea" id="RHEA-COMP:10478"/>
        <dbReference type="ChEBI" id="CHEBI:57287"/>
        <dbReference type="ChEBI" id="CHEBI:57288"/>
        <dbReference type="ChEBI" id="CHEBI:83100"/>
        <dbReference type="ChEBI" id="CHEBI:83111"/>
        <dbReference type="EC" id="2.3.1.12"/>
    </reaction>
</comment>
<name>A0ABZ3D6F8_9PROT</name>
<keyword evidence="3 8" id="KW-0808">Transferase</keyword>
<dbReference type="SUPFAM" id="SSF52777">
    <property type="entry name" value="CoA-dependent acyltransferases"/>
    <property type="match status" value="1"/>
</dbReference>
<keyword evidence="5 8" id="KW-0012">Acyltransferase</keyword>
<feature type="domain" description="Peripheral subunit-binding (PSBD)" evidence="11">
    <location>
        <begin position="130"/>
        <end position="167"/>
    </location>
</feature>
<accession>A0ABZ3D6F8</accession>
<protein>
    <recommendedName>
        <fullName evidence="8">Acetyltransferase component of pyruvate dehydrogenase complex</fullName>
        <ecNumber evidence="8">2.3.1.12</ecNumber>
    </recommendedName>
</protein>
<feature type="compositionally biased region" description="Low complexity" evidence="9">
    <location>
        <begin position="88"/>
        <end position="103"/>
    </location>
</feature>
<dbReference type="Pfam" id="PF00198">
    <property type="entry name" value="2-oxoacid_dh"/>
    <property type="match status" value="1"/>
</dbReference>
<dbReference type="GO" id="GO:0004742">
    <property type="term" value="F:dihydrolipoyllysine-residue acetyltransferase activity"/>
    <property type="evidence" value="ECO:0007669"/>
    <property type="project" value="UniProtKB-EC"/>
</dbReference>
<evidence type="ECO:0000256" key="4">
    <source>
        <dbReference type="ARBA" id="ARBA00022823"/>
    </source>
</evidence>
<dbReference type="CDD" id="cd06849">
    <property type="entry name" value="lipoyl_domain"/>
    <property type="match status" value="1"/>
</dbReference>
<dbReference type="Pfam" id="PF00364">
    <property type="entry name" value="Biotin_lipoyl"/>
    <property type="match status" value="1"/>
</dbReference>
<evidence type="ECO:0000256" key="1">
    <source>
        <dbReference type="ARBA" id="ARBA00007317"/>
    </source>
</evidence>
<dbReference type="PANTHER" id="PTHR23151">
    <property type="entry name" value="DIHYDROLIPOAMIDE ACETYL/SUCCINYL-TRANSFERASE-RELATED"/>
    <property type="match status" value="1"/>
</dbReference>
<evidence type="ECO:0000259" key="10">
    <source>
        <dbReference type="PROSITE" id="PS50968"/>
    </source>
</evidence>
<dbReference type="InterPro" id="IPR001078">
    <property type="entry name" value="2-oxoacid_DH_actylTfrase"/>
</dbReference>
<comment type="cofactor">
    <cofactor evidence="8">
        <name>(R)-lipoate</name>
        <dbReference type="ChEBI" id="CHEBI:83088"/>
    </cofactor>
    <text evidence="8">Binds 1 lipoyl cofactor covalently.</text>
</comment>
<dbReference type="Gene3D" id="3.30.559.10">
    <property type="entry name" value="Chloramphenicol acetyltransferase-like domain"/>
    <property type="match status" value="1"/>
</dbReference>
<dbReference type="EMBL" id="CP152276">
    <property type="protein sequence ID" value="XAE43379.1"/>
    <property type="molecule type" value="Genomic_DNA"/>
</dbReference>
<comment type="subunit">
    <text evidence="2">Forms a 24-polypeptide structural core with octahedral symmetry.</text>
</comment>
<dbReference type="InterPro" id="IPR004167">
    <property type="entry name" value="PSBD"/>
</dbReference>
<evidence type="ECO:0000256" key="9">
    <source>
        <dbReference type="SAM" id="MobiDB-lite"/>
    </source>
</evidence>
<feature type="compositionally biased region" description="Pro residues" evidence="9">
    <location>
        <begin position="178"/>
        <end position="187"/>
    </location>
</feature>
<keyword evidence="13" id="KW-1185">Reference proteome</keyword>
<evidence type="ECO:0000256" key="2">
    <source>
        <dbReference type="ARBA" id="ARBA00011484"/>
    </source>
</evidence>
<dbReference type="Pfam" id="PF02817">
    <property type="entry name" value="E3_binding"/>
    <property type="match status" value="1"/>
</dbReference>
<reference evidence="12 13" key="1">
    <citation type="submission" date="2024-04" db="EMBL/GenBank/DDBJ databases">
        <title>Complete genome sequence of Nguyenibacter vanlangesis HBCM-1154, a strain capable of nitrogen fixation, IAA production, and phosphorus solubilization isolated from sugarcane soil.</title>
        <authorList>
            <person name="MY HANH P."/>
        </authorList>
    </citation>
    <scope>NUCLEOTIDE SEQUENCE [LARGE SCALE GENOMIC DNA]</scope>
    <source>
        <strain evidence="12 13">HBCM 1154</strain>
    </source>
</reference>
<dbReference type="PROSITE" id="PS00189">
    <property type="entry name" value="LIPOYL"/>
    <property type="match status" value="1"/>
</dbReference>
<feature type="compositionally biased region" description="Pro residues" evidence="9">
    <location>
        <begin position="104"/>
        <end position="116"/>
    </location>
</feature>
<dbReference type="InterPro" id="IPR045257">
    <property type="entry name" value="E2/Pdx1"/>
</dbReference>
<evidence type="ECO:0000256" key="8">
    <source>
        <dbReference type="RuleBase" id="RU361137"/>
    </source>
</evidence>
<evidence type="ECO:0000259" key="11">
    <source>
        <dbReference type="PROSITE" id="PS51826"/>
    </source>
</evidence>
<evidence type="ECO:0000256" key="5">
    <source>
        <dbReference type="ARBA" id="ARBA00023315"/>
    </source>
</evidence>
<dbReference type="InterPro" id="IPR036625">
    <property type="entry name" value="E3-bd_dom_sf"/>
</dbReference>
<dbReference type="InterPro" id="IPR006257">
    <property type="entry name" value="LAT1"/>
</dbReference>
<dbReference type="SUPFAM" id="SSF51230">
    <property type="entry name" value="Single hybrid motif"/>
    <property type="match status" value="1"/>
</dbReference>
<proteinExistence type="inferred from homology"/>
<evidence type="ECO:0000313" key="12">
    <source>
        <dbReference type="EMBL" id="XAE43379.1"/>
    </source>
</evidence>
<dbReference type="InterPro" id="IPR000089">
    <property type="entry name" value="Biotin_lipoyl"/>
</dbReference>
<dbReference type="RefSeq" id="WP_342628851.1">
    <property type="nucleotide sequence ID" value="NZ_CP152276.1"/>
</dbReference>
<gene>
    <name evidence="12" type="ORF">AAC691_02655</name>
</gene>
<dbReference type="NCBIfam" id="TIGR01349">
    <property type="entry name" value="PDHac_trf_mito"/>
    <property type="match status" value="1"/>
</dbReference>
<dbReference type="PANTHER" id="PTHR23151:SF90">
    <property type="entry name" value="DIHYDROLIPOYLLYSINE-RESIDUE ACETYLTRANSFERASE COMPONENT OF PYRUVATE DEHYDROGENASE COMPLEX, MITOCHONDRIAL-RELATED"/>
    <property type="match status" value="1"/>
</dbReference>
<evidence type="ECO:0000256" key="3">
    <source>
        <dbReference type="ARBA" id="ARBA00022679"/>
    </source>
</evidence>
<feature type="region of interest" description="Disordered" evidence="9">
    <location>
        <begin position="175"/>
        <end position="198"/>
    </location>
</feature>
<dbReference type="Proteomes" id="UP001449795">
    <property type="component" value="Chromosome"/>
</dbReference>
<dbReference type="PROSITE" id="PS50968">
    <property type="entry name" value="BIOTINYL_LIPOYL"/>
    <property type="match status" value="1"/>
</dbReference>
<sequence length="426" mass="43620">MSVNILMPALSPTMTEGKLARWLKKEGDAIQSGDVIAEIETDKATMEVEAVDEGTLGRILVTEGTEGVKVNDPIAVLVAEGEAVPETAPASATPAAPAASAPAAPVPAAAPTPAPAPAAISPAPAGARIFASPLARRIAAQKGIDLAGITGTGPNGRIVRRDVEAAPAIPAAAAKPAPAAPSAPPAAPSAAGITAPHQAVPNSTMRKVIARRLTEAKSTIPHFYVAVDVELDALLDLRARLNAASPAEGPDAFKLSVNDMLIKAAALTLRRVPKVNASYTEDATILYDDVDVSIAVSVPDGLITPILRNADRKSLREISAEARDLIARARAGKLKPQEFQGGSFSISNMGMFGVKEFSAIINPPQAAILAIAAGEKRAVVKGGAVAVATVMTVTLSVDHRVVDGALAAEWVSAFRAIVESPLSLVV</sequence>
<feature type="region of interest" description="Disordered" evidence="9">
    <location>
        <begin position="88"/>
        <end position="116"/>
    </location>
</feature>
<dbReference type="PROSITE" id="PS51826">
    <property type="entry name" value="PSBD"/>
    <property type="match status" value="1"/>
</dbReference>
<dbReference type="InterPro" id="IPR011053">
    <property type="entry name" value="Single_hybrid_motif"/>
</dbReference>
<dbReference type="InterPro" id="IPR023213">
    <property type="entry name" value="CAT-like_dom_sf"/>
</dbReference>
<organism evidence="12 13">
    <name type="scientific">Nguyenibacter vanlangensis</name>
    <dbReference type="NCBI Taxonomy" id="1216886"/>
    <lineage>
        <taxon>Bacteria</taxon>
        <taxon>Pseudomonadati</taxon>
        <taxon>Pseudomonadota</taxon>
        <taxon>Alphaproteobacteria</taxon>
        <taxon>Acetobacterales</taxon>
        <taxon>Acetobacteraceae</taxon>
        <taxon>Nguyenibacter</taxon>
    </lineage>
</organism>
<evidence type="ECO:0000256" key="7">
    <source>
        <dbReference type="ARBA" id="ARBA00048370"/>
    </source>
</evidence>
<dbReference type="SUPFAM" id="SSF47005">
    <property type="entry name" value="Peripheral subunit-binding domain of 2-oxo acid dehydrogenase complex"/>
    <property type="match status" value="1"/>
</dbReference>
<keyword evidence="12" id="KW-0670">Pyruvate</keyword>
<dbReference type="Gene3D" id="2.40.50.100">
    <property type="match status" value="1"/>
</dbReference>
<comment type="function">
    <text evidence="6">The pyruvate dehydrogenase complex catalyzes the overall conversion of pyruvate to acetyl-CoA and CO(2). It contains multiple copies of three enzymatic components: pyruvate dehydrogenase (E1), dihydrolipoamide acetyltransferase (E2) and lipoamide dehydrogenase (E3).</text>
</comment>
<keyword evidence="4 8" id="KW-0450">Lipoyl</keyword>
<evidence type="ECO:0000256" key="6">
    <source>
        <dbReference type="ARBA" id="ARBA00025211"/>
    </source>
</evidence>
<feature type="domain" description="Lipoyl-binding" evidence="10">
    <location>
        <begin position="2"/>
        <end position="78"/>
    </location>
</feature>
<dbReference type="Gene3D" id="4.10.320.10">
    <property type="entry name" value="E3-binding domain"/>
    <property type="match status" value="1"/>
</dbReference>
<comment type="similarity">
    <text evidence="1 8">Belongs to the 2-oxoacid dehydrogenase family.</text>
</comment>
<dbReference type="EC" id="2.3.1.12" evidence="8"/>
<dbReference type="InterPro" id="IPR003016">
    <property type="entry name" value="2-oxoA_DH_lipoyl-BS"/>
</dbReference>